<evidence type="ECO:0000256" key="1">
    <source>
        <dbReference type="SAM" id="MobiDB-lite"/>
    </source>
</evidence>
<dbReference type="AlphaFoldDB" id="A0A9D3YIM6"/>
<name>A0A9D3YIM6_DREPO</name>
<accession>A0A9D3YIM6</accession>
<reference evidence="2" key="1">
    <citation type="journal article" date="2019" name="bioRxiv">
        <title>The Genome of the Zebra Mussel, Dreissena polymorpha: A Resource for Invasive Species Research.</title>
        <authorList>
            <person name="McCartney M.A."/>
            <person name="Auch B."/>
            <person name="Kono T."/>
            <person name="Mallez S."/>
            <person name="Zhang Y."/>
            <person name="Obille A."/>
            <person name="Becker A."/>
            <person name="Abrahante J.E."/>
            <person name="Garbe J."/>
            <person name="Badalamenti J.P."/>
            <person name="Herman A."/>
            <person name="Mangelson H."/>
            <person name="Liachko I."/>
            <person name="Sullivan S."/>
            <person name="Sone E.D."/>
            <person name="Koren S."/>
            <person name="Silverstein K.A.T."/>
            <person name="Beckman K.B."/>
            <person name="Gohl D.M."/>
        </authorList>
    </citation>
    <scope>NUCLEOTIDE SEQUENCE</scope>
    <source>
        <strain evidence="2">Duluth1</strain>
        <tissue evidence="2">Whole animal</tissue>
    </source>
</reference>
<keyword evidence="3" id="KW-1185">Reference proteome</keyword>
<organism evidence="2 3">
    <name type="scientific">Dreissena polymorpha</name>
    <name type="common">Zebra mussel</name>
    <name type="synonym">Mytilus polymorpha</name>
    <dbReference type="NCBI Taxonomy" id="45954"/>
    <lineage>
        <taxon>Eukaryota</taxon>
        <taxon>Metazoa</taxon>
        <taxon>Spiralia</taxon>
        <taxon>Lophotrochozoa</taxon>
        <taxon>Mollusca</taxon>
        <taxon>Bivalvia</taxon>
        <taxon>Autobranchia</taxon>
        <taxon>Heteroconchia</taxon>
        <taxon>Euheterodonta</taxon>
        <taxon>Imparidentia</taxon>
        <taxon>Neoheterodontei</taxon>
        <taxon>Myida</taxon>
        <taxon>Dreissenoidea</taxon>
        <taxon>Dreissenidae</taxon>
        <taxon>Dreissena</taxon>
    </lineage>
</organism>
<evidence type="ECO:0000313" key="2">
    <source>
        <dbReference type="EMBL" id="KAH3699488.1"/>
    </source>
</evidence>
<proteinExistence type="predicted"/>
<evidence type="ECO:0000313" key="3">
    <source>
        <dbReference type="Proteomes" id="UP000828390"/>
    </source>
</evidence>
<comment type="caution">
    <text evidence="2">The sequence shown here is derived from an EMBL/GenBank/DDBJ whole genome shotgun (WGS) entry which is preliminary data.</text>
</comment>
<dbReference type="EMBL" id="JAIWYP010000015">
    <property type="protein sequence ID" value="KAH3699488.1"/>
    <property type="molecule type" value="Genomic_DNA"/>
</dbReference>
<sequence>MCPGLINGQGSSSPYFAGAQAGLKLTQGSSANSVGGDSGQDERTDGQTVEITT</sequence>
<reference evidence="2" key="2">
    <citation type="submission" date="2020-11" db="EMBL/GenBank/DDBJ databases">
        <authorList>
            <person name="McCartney M.A."/>
            <person name="Auch B."/>
            <person name="Kono T."/>
            <person name="Mallez S."/>
            <person name="Becker A."/>
            <person name="Gohl D.M."/>
            <person name="Silverstein K.A.T."/>
            <person name="Koren S."/>
            <person name="Bechman K.B."/>
            <person name="Herman A."/>
            <person name="Abrahante J.E."/>
            <person name="Garbe J."/>
        </authorList>
    </citation>
    <scope>NUCLEOTIDE SEQUENCE</scope>
    <source>
        <strain evidence="2">Duluth1</strain>
        <tissue evidence="2">Whole animal</tissue>
    </source>
</reference>
<gene>
    <name evidence="2" type="ORF">DPMN_074444</name>
</gene>
<dbReference type="Proteomes" id="UP000828390">
    <property type="component" value="Unassembled WGS sequence"/>
</dbReference>
<protein>
    <submittedName>
        <fullName evidence="2">Uncharacterized protein</fullName>
    </submittedName>
</protein>
<feature type="region of interest" description="Disordered" evidence="1">
    <location>
        <begin position="27"/>
        <end position="53"/>
    </location>
</feature>